<dbReference type="AlphaFoldDB" id="A0A379MQ76"/>
<reference evidence="2 3" key="1">
    <citation type="submission" date="2018-06" db="EMBL/GenBank/DDBJ databases">
        <authorList>
            <consortium name="Pathogen Informatics"/>
            <person name="Doyle S."/>
        </authorList>
    </citation>
    <scope>NUCLEOTIDE SEQUENCE [LARGE SCALE GENOMIC DNA]</scope>
    <source>
        <strain evidence="2 3">NCTC11190</strain>
    </source>
</reference>
<name>A0A379MQ76_9BACT</name>
<dbReference type="EMBL" id="UGVL01000001">
    <property type="protein sequence ID" value="SUE33788.1"/>
    <property type="molecule type" value="Genomic_DNA"/>
</dbReference>
<sequence>MGTGRESVRDGTVKNKSQAAGRKMQRVLSDRQPPFGRAGFGFTRRRPGEPGLTTLNYGPFRIPDFRNNRTVKNKFPRQRAGRTPPPREARNSSLYAPKVATAPGRPTVEIIVRLIVRVAVSPEPPPAKGCNLRCAWSCLRWLRAGLRLSLWGFDFGQRLPARECAISRSDGSRERGIAFPATFLSPFLVV</sequence>
<feature type="compositionally biased region" description="Basic and acidic residues" evidence="1">
    <location>
        <begin position="1"/>
        <end position="13"/>
    </location>
</feature>
<feature type="region of interest" description="Disordered" evidence="1">
    <location>
        <begin position="68"/>
        <end position="94"/>
    </location>
</feature>
<keyword evidence="3" id="KW-1185">Reference proteome</keyword>
<organism evidence="2 3">
    <name type="scientific">Rikenella microfusus</name>
    <dbReference type="NCBI Taxonomy" id="28139"/>
    <lineage>
        <taxon>Bacteria</taxon>
        <taxon>Pseudomonadati</taxon>
        <taxon>Bacteroidota</taxon>
        <taxon>Bacteroidia</taxon>
        <taxon>Bacteroidales</taxon>
        <taxon>Rikenellaceae</taxon>
        <taxon>Rikenella</taxon>
    </lineage>
</organism>
<evidence type="ECO:0000256" key="1">
    <source>
        <dbReference type="SAM" id="MobiDB-lite"/>
    </source>
</evidence>
<proteinExistence type="predicted"/>
<evidence type="ECO:0000313" key="2">
    <source>
        <dbReference type="EMBL" id="SUE33788.1"/>
    </source>
</evidence>
<gene>
    <name evidence="2" type="ORF">NCTC11190_01000</name>
</gene>
<protein>
    <submittedName>
        <fullName evidence="2">Uncharacterized protein</fullName>
    </submittedName>
</protein>
<feature type="region of interest" description="Disordered" evidence="1">
    <location>
        <begin position="1"/>
        <end position="52"/>
    </location>
</feature>
<evidence type="ECO:0000313" key="3">
    <source>
        <dbReference type="Proteomes" id="UP000255233"/>
    </source>
</evidence>
<feature type="compositionally biased region" description="Basic residues" evidence="1">
    <location>
        <begin position="69"/>
        <end position="80"/>
    </location>
</feature>
<accession>A0A379MQ76</accession>
<dbReference type="Proteomes" id="UP000255233">
    <property type="component" value="Unassembled WGS sequence"/>
</dbReference>
<feature type="compositionally biased region" description="Low complexity" evidence="1">
    <location>
        <begin position="33"/>
        <end position="42"/>
    </location>
</feature>